<keyword evidence="2" id="KW-1185">Reference proteome</keyword>
<dbReference type="KEGG" id="cbab:SMCB_1934"/>
<sequence>MSATATDPACDPASPAATTAALRRPDLAAALRAARAGRGLPSPCVGVCRMDAASGLCLGCWRTLDEIARWGAASAAEQLVCWQRIGQRLAQSASDPATSPAPPQLG</sequence>
<dbReference type="Proteomes" id="UP000066014">
    <property type="component" value="Chromosome"/>
</dbReference>
<dbReference type="EMBL" id="AP014569">
    <property type="protein sequence ID" value="BAO84162.1"/>
    <property type="molecule type" value="Genomic_DNA"/>
</dbReference>
<dbReference type="RefSeq" id="WP_082027347.1">
    <property type="nucleotide sequence ID" value="NZ_AP014569.1"/>
</dbReference>
<proteinExistence type="predicted"/>
<gene>
    <name evidence="1" type="ORF">SMCB_1934</name>
</gene>
<dbReference type="STRING" id="1458426.SMCB_1934"/>
<dbReference type="HOGENOM" id="CLU_162538_1_1_4"/>
<organism evidence="1 2">
    <name type="scientific">Serpentinimonas maccroryi</name>
    <dbReference type="NCBI Taxonomy" id="1458426"/>
    <lineage>
        <taxon>Bacteria</taxon>
        <taxon>Pseudomonadati</taxon>
        <taxon>Pseudomonadota</taxon>
        <taxon>Betaproteobacteria</taxon>
        <taxon>Burkholderiales</taxon>
        <taxon>Comamonadaceae</taxon>
        <taxon>Serpentinimonas</taxon>
    </lineage>
</organism>
<dbReference type="OrthoDB" id="8911262at2"/>
<dbReference type="AlphaFoldDB" id="A0A060NQV8"/>
<dbReference type="InterPro" id="IPR010710">
    <property type="entry name" value="DUF1289"/>
</dbReference>
<accession>A0A060NQV8</accession>
<dbReference type="Pfam" id="PF06945">
    <property type="entry name" value="DUF1289"/>
    <property type="match status" value="1"/>
</dbReference>
<dbReference type="PANTHER" id="PTHR35175">
    <property type="entry name" value="DUF1289 DOMAIN-CONTAINING PROTEIN"/>
    <property type="match status" value="1"/>
</dbReference>
<reference evidence="1 2" key="1">
    <citation type="journal article" date="2014" name="Nat. Commun.">
        <title>Physiological and genomic features of highly alkaliphilic hydrogen-utilizing Betaproteobacteria from a continental serpentinizing site.</title>
        <authorList>
            <person name="Suzuki S."/>
            <person name="Kuenen J.G."/>
            <person name="Schipper K."/>
            <person name="van der Velde S."/>
            <person name="Ishii S."/>
            <person name="Wu A."/>
            <person name="Sorokin D.Y."/>
            <person name="Tenney A."/>
            <person name="Meng X.Y."/>
            <person name="Morrill P.L."/>
            <person name="Kamagata Y."/>
            <person name="Muyzer G."/>
            <person name="Nealson K.H."/>
        </authorList>
    </citation>
    <scope>NUCLEOTIDE SEQUENCE [LARGE SCALE GENOMIC DNA]</scope>
    <source>
        <strain evidence="1 2">B1</strain>
    </source>
</reference>
<dbReference type="PANTHER" id="PTHR35175:SF2">
    <property type="entry name" value="DUF1289 DOMAIN-CONTAINING PROTEIN"/>
    <property type="match status" value="1"/>
</dbReference>
<evidence type="ECO:0000313" key="1">
    <source>
        <dbReference type="EMBL" id="BAO84162.1"/>
    </source>
</evidence>
<protein>
    <submittedName>
        <fullName evidence="1">Predicted Fe-S protein</fullName>
    </submittedName>
</protein>
<evidence type="ECO:0000313" key="2">
    <source>
        <dbReference type="Proteomes" id="UP000066014"/>
    </source>
</evidence>
<name>A0A060NQV8_9BURK</name>